<proteinExistence type="predicted"/>
<dbReference type="EMBL" id="CAJVQC010001203">
    <property type="protein sequence ID" value="CAG8489761.1"/>
    <property type="molecule type" value="Genomic_DNA"/>
</dbReference>
<dbReference type="Proteomes" id="UP000789920">
    <property type="component" value="Unassembled WGS sequence"/>
</dbReference>
<accession>A0ACA9KUB8</accession>
<gene>
    <name evidence="1" type="ORF">RPERSI_LOCUS1336</name>
</gene>
<name>A0ACA9KUB8_9GLOM</name>
<evidence type="ECO:0000313" key="2">
    <source>
        <dbReference type="Proteomes" id="UP000789920"/>
    </source>
</evidence>
<sequence>MSAYDDFFARAHIGDKPVLPKPANVMGSPDIQPVGTEPIANPNEYFIGKDGKEEEYEKDKGTDITKGERNYIYLRGSSTLETEGYAELYFVPSSLVMHPNATDQHNCLVSRFVTERNPNEVPTDFSDWNALIKWVQESPGIGWRNIHFADPKLPEKETIVDLNIPHGWDMHSALVYLETVDMPVGVTVSFFSVDINPPFKLEPQEITYPNQSFFVIASLPTGHTGKVTYKYVTNSKTIPDDAKLHLKIGKLTPIGSVTSVFKSS</sequence>
<evidence type="ECO:0000313" key="1">
    <source>
        <dbReference type="EMBL" id="CAG8489761.1"/>
    </source>
</evidence>
<comment type="caution">
    <text evidence="1">The sequence shown here is derived from an EMBL/GenBank/DDBJ whole genome shotgun (WGS) entry which is preliminary data.</text>
</comment>
<organism evidence="1 2">
    <name type="scientific">Racocetra persica</name>
    <dbReference type="NCBI Taxonomy" id="160502"/>
    <lineage>
        <taxon>Eukaryota</taxon>
        <taxon>Fungi</taxon>
        <taxon>Fungi incertae sedis</taxon>
        <taxon>Mucoromycota</taxon>
        <taxon>Glomeromycotina</taxon>
        <taxon>Glomeromycetes</taxon>
        <taxon>Diversisporales</taxon>
        <taxon>Gigasporaceae</taxon>
        <taxon>Racocetra</taxon>
    </lineage>
</organism>
<reference evidence="1" key="1">
    <citation type="submission" date="2021-06" db="EMBL/GenBank/DDBJ databases">
        <authorList>
            <person name="Kallberg Y."/>
            <person name="Tangrot J."/>
            <person name="Rosling A."/>
        </authorList>
    </citation>
    <scope>NUCLEOTIDE SEQUENCE</scope>
    <source>
        <strain evidence="1">MA461A</strain>
    </source>
</reference>
<protein>
    <submittedName>
        <fullName evidence="1">12707_t:CDS:1</fullName>
    </submittedName>
</protein>
<keyword evidence="2" id="KW-1185">Reference proteome</keyword>